<sequence length="639" mass="73185">MDDTQKFSTKKWIIIFISSLIMGVLAYLAMVKVIFNPDLVNVPAVAIKILNNIGSPMLKLKAYVALFALVAPFLVVVAWWLMPYFSDNENYGSARFATPDDFKKMSINYKNGLVLGCLNIDSENPKFLRATRPLATLVVAPPGSGKTAGMIIPNLLSIPNSSVTLDIKGELYQKTAGYRQKYFKNEIQLFSPFSWDNTLFFNPFDYSIVKDMEYIRIKKLADQIANTIFVAEKEKENDHWVLSAKTLFVFFAEYFMQKNKHTTLGELAQAPKADYFDYLDEKFGEEAMKEIDEDNPEAPRERDYDVDTFKIWLKQTANDTSIDESTRNQARAYAKAAENEFASIKSTYDTFMKVFSHPQVASATSKMSFAFEDLREKRISMYVVIQTEDMEILAPLIRIFIETLFKKLMSGKENSDPDKFIYCFLDEFVRFGKMPFLLEAPALCRSYGLLPVFVTQAYEQIKKYYGEDDMNIVKNNSGYHVIFGMNSEKDAKDTSELIGDYTNIKISKSQGNMDLFKSNISKSKEAKRLVTAQDLKNQDSNDIYILVSKFFKMPIKAKVPYWFKIVQFKGANEIEVKAIAQKEQTNTHKPQDTNILQNSPATAQQNSQKTNESKVEVADMDKQQRDELLKALKIKVDRE</sequence>
<dbReference type="InterPro" id="IPR051539">
    <property type="entry name" value="T4SS-coupling_protein"/>
</dbReference>
<dbReference type="RefSeq" id="WP_002850907.1">
    <property type="nucleotide sequence ID" value="NZ_CP043435.1"/>
</dbReference>
<evidence type="ECO:0000313" key="10">
    <source>
        <dbReference type="Proteomes" id="UP000322035"/>
    </source>
</evidence>
<feature type="transmembrane region" description="Helical" evidence="8">
    <location>
        <begin position="12"/>
        <end position="35"/>
    </location>
</feature>
<feature type="region of interest" description="Disordered" evidence="7">
    <location>
        <begin position="583"/>
        <end position="622"/>
    </location>
</feature>
<dbReference type="CDD" id="cd01127">
    <property type="entry name" value="TrwB_TraG_TraD_VirD4"/>
    <property type="match status" value="2"/>
</dbReference>
<dbReference type="InterPro" id="IPR003688">
    <property type="entry name" value="TraG/VirD4"/>
</dbReference>
<evidence type="ECO:0000256" key="1">
    <source>
        <dbReference type="ARBA" id="ARBA00004651"/>
    </source>
</evidence>
<evidence type="ECO:0000256" key="8">
    <source>
        <dbReference type="SAM" id="Phobius"/>
    </source>
</evidence>
<accession>A0AAE6MAR7</accession>
<name>A0AAE6MAR7_CAMFE</name>
<dbReference type="PANTHER" id="PTHR37937">
    <property type="entry name" value="CONJUGATIVE TRANSFER: DNA TRANSPORT"/>
    <property type="match status" value="1"/>
</dbReference>
<comment type="subcellular location">
    <subcellularLocation>
        <location evidence="1">Cell membrane</location>
        <topology evidence="1">Multi-pass membrane protein</topology>
    </subcellularLocation>
</comment>
<dbReference type="Gene3D" id="3.40.50.300">
    <property type="entry name" value="P-loop containing nucleotide triphosphate hydrolases"/>
    <property type="match status" value="1"/>
</dbReference>
<dbReference type="GO" id="GO:0005886">
    <property type="term" value="C:plasma membrane"/>
    <property type="evidence" value="ECO:0007669"/>
    <property type="project" value="UniProtKB-SubCell"/>
</dbReference>
<dbReference type="Pfam" id="PF02534">
    <property type="entry name" value="T4SS-DNA_transf"/>
    <property type="match status" value="1"/>
</dbReference>
<evidence type="ECO:0000256" key="7">
    <source>
        <dbReference type="SAM" id="MobiDB-lite"/>
    </source>
</evidence>
<gene>
    <name evidence="9" type="ORF">CFVT_1837</name>
</gene>
<dbReference type="PANTHER" id="PTHR37937:SF1">
    <property type="entry name" value="CONJUGATIVE TRANSFER: DNA TRANSPORT"/>
    <property type="match status" value="1"/>
</dbReference>
<keyword evidence="6 8" id="KW-0472">Membrane</keyword>
<comment type="similarity">
    <text evidence="2">Belongs to the VirD4/TraG family.</text>
</comment>
<reference evidence="9 10" key="1">
    <citation type="submission" date="2019-08" db="EMBL/GenBank/DDBJ databases">
        <title>Complete genomes of the Campylobacter fetus subsp. venerealis, Campylobacter lari subsp. concheus, Campylobacter sputorum bv. sputorum and Campylobacter volucris type strains.</title>
        <authorList>
            <person name="Miller W.G."/>
            <person name="Yee E."/>
        </authorList>
    </citation>
    <scope>NUCLEOTIDE SEQUENCE [LARGE SCALE GENOMIC DNA]</scope>
    <source>
        <strain evidence="9 10">NCTC 10354</strain>
    </source>
</reference>
<keyword evidence="3" id="KW-1003">Cell membrane</keyword>
<protein>
    <submittedName>
        <fullName evidence="9">P-type type IV conjugative transfer system coupling protein TraG/VirD4</fullName>
    </submittedName>
</protein>
<evidence type="ECO:0000256" key="5">
    <source>
        <dbReference type="ARBA" id="ARBA00022989"/>
    </source>
</evidence>
<keyword evidence="5 8" id="KW-1133">Transmembrane helix</keyword>
<dbReference type="InterPro" id="IPR027417">
    <property type="entry name" value="P-loop_NTPase"/>
</dbReference>
<keyword evidence="4 8" id="KW-0812">Transmembrane</keyword>
<evidence type="ECO:0000256" key="4">
    <source>
        <dbReference type="ARBA" id="ARBA00022692"/>
    </source>
</evidence>
<organism evidence="9 10">
    <name type="scientific">Campylobacter fetus subsp. venerealis NCTC 10354</name>
    <dbReference type="NCBI Taxonomy" id="983328"/>
    <lineage>
        <taxon>Bacteria</taxon>
        <taxon>Pseudomonadati</taxon>
        <taxon>Campylobacterota</taxon>
        <taxon>Epsilonproteobacteria</taxon>
        <taxon>Campylobacterales</taxon>
        <taxon>Campylobacteraceae</taxon>
        <taxon>Campylobacter</taxon>
        <taxon>Campylobacter fetus subsp. venerealis bv. venerealis</taxon>
    </lineage>
</organism>
<dbReference type="Proteomes" id="UP000322035">
    <property type="component" value="Chromosome"/>
</dbReference>
<evidence type="ECO:0000313" key="9">
    <source>
        <dbReference type="EMBL" id="QEL45736.1"/>
    </source>
</evidence>
<proteinExistence type="inferred from homology"/>
<evidence type="ECO:0000256" key="2">
    <source>
        <dbReference type="ARBA" id="ARBA00008806"/>
    </source>
</evidence>
<dbReference type="EMBL" id="CP043435">
    <property type="protein sequence ID" value="QEL45736.1"/>
    <property type="molecule type" value="Genomic_DNA"/>
</dbReference>
<dbReference type="SUPFAM" id="SSF52540">
    <property type="entry name" value="P-loop containing nucleoside triphosphate hydrolases"/>
    <property type="match status" value="1"/>
</dbReference>
<feature type="transmembrane region" description="Helical" evidence="8">
    <location>
        <begin position="62"/>
        <end position="82"/>
    </location>
</feature>
<feature type="compositionally biased region" description="Basic and acidic residues" evidence="7">
    <location>
        <begin position="611"/>
        <end position="622"/>
    </location>
</feature>
<dbReference type="AlphaFoldDB" id="A0AAE6MAR7"/>
<feature type="compositionally biased region" description="Polar residues" evidence="7">
    <location>
        <begin position="592"/>
        <end position="610"/>
    </location>
</feature>
<evidence type="ECO:0000256" key="6">
    <source>
        <dbReference type="ARBA" id="ARBA00023136"/>
    </source>
</evidence>
<evidence type="ECO:0000256" key="3">
    <source>
        <dbReference type="ARBA" id="ARBA00022475"/>
    </source>
</evidence>